<feature type="transmembrane region" description="Helical" evidence="1">
    <location>
        <begin position="9"/>
        <end position="28"/>
    </location>
</feature>
<proteinExistence type="predicted"/>
<evidence type="ECO:0000313" key="2">
    <source>
        <dbReference type="EMBL" id="KAK7204430.1"/>
    </source>
</evidence>
<dbReference type="Proteomes" id="UP001498771">
    <property type="component" value="Unassembled WGS sequence"/>
</dbReference>
<comment type="caution">
    <text evidence="2">The sequence shown here is derived from an EMBL/GenBank/DDBJ whole genome shotgun (WGS) entry which is preliminary data.</text>
</comment>
<protein>
    <submittedName>
        <fullName evidence="2">Uncharacterized protein</fullName>
    </submittedName>
</protein>
<evidence type="ECO:0000313" key="3">
    <source>
        <dbReference type="Proteomes" id="UP001498771"/>
    </source>
</evidence>
<gene>
    <name evidence="2" type="ORF">BZA70DRAFT_280755</name>
</gene>
<keyword evidence="1" id="KW-0812">Transmembrane</keyword>
<keyword evidence="1" id="KW-1133">Transmembrane helix</keyword>
<dbReference type="GeneID" id="90038530"/>
<accession>A0ABR1F3K6</accession>
<keyword evidence="1" id="KW-0472">Membrane</keyword>
<organism evidence="2 3">
    <name type="scientific">Myxozyma melibiosi</name>
    <dbReference type="NCBI Taxonomy" id="54550"/>
    <lineage>
        <taxon>Eukaryota</taxon>
        <taxon>Fungi</taxon>
        <taxon>Dikarya</taxon>
        <taxon>Ascomycota</taxon>
        <taxon>Saccharomycotina</taxon>
        <taxon>Lipomycetes</taxon>
        <taxon>Lipomycetales</taxon>
        <taxon>Lipomycetaceae</taxon>
        <taxon>Myxozyma</taxon>
    </lineage>
</organism>
<sequence>MPKKKADPFFVFCFAVAITKIDTNTMIVRNQDKNSKHPASVNRILVDLTLQAPYITILFSPFCFFGYPRPTKRTQSLVITHTNTYAPHHNAINRPPSLRLRHMHYHFVARLRPLAFIFHNKNLVVSR</sequence>
<keyword evidence="3" id="KW-1185">Reference proteome</keyword>
<feature type="transmembrane region" description="Helical" evidence="1">
    <location>
        <begin position="48"/>
        <end position="67"/>
    </location>
</feature>
<evidence type="ECO:0000256" key="1">
    <source>
        <dbReference type="SAM" id="Phobius"/>
    </source>
</evidence>
<name>A0ABR1F3K6_9ASCO</name>
<reference evidence="2 3" key="1">
    <citation type="submission" date="2024-03" db="EMBL/GenBank/DDBJ databases">
        <title>Genome-scale model development and genomic sequencing of the oleaginous clade Lipomyces.</title>
        <authorList>
            <consortium name="Lawrence Berkeley National Laboratory"/>
            <person name="Czajka J.J."/>
            <person name="Han Y."/>
            <person name="Kim J."/>
            <person name="Mondo S.J."/>
            <person name="Hofstad B.A."/>
            <person name="Robles A."/>
            <person name="Haridas S."/>
            <person name="Riley R."/>
            <person name="LaButti K."/>
            <person name="Pangilinan J."/>
            <person name="Andreopoulos W."/>
            <person name="Lipzen A."/>
            <person name="Yan J."/>
            <person name="Wang M."/>
            <person name="Ng V."/>
            <person name="Grigoriev I.V."/>
            <person name="Spatafora J.W."/>
            <person name="Magnuson J.K."/>
            <person name="Baker S.E."/>
            <person name="Pomraning K.R."/>
        </authorList>
    </citation>
    <scope>NUCLEOTIDE SEQUENCE [LARGE SCALE GENOMIC DNA]</scope>
    <source>
        <strain evidence="2 3">Phaff 52-87</strain>
    </source>
</reference>
<dbReference type="RefSeq" id="XP_064767463.1">
    <property type="nucleotide sequence ID" value="XM_064913018.1"/>
</dbReference>
<dbReference type="EMBL" id="JBBJBU010000008">
    <property type="protein sequence ID" value="KAK7204430.1"/>
    <property type="molecule type" value="Genomic_DNA"/>
</dbReference>